<dbReference type="Proteomes" id="UP000703674">
    <property type="component" value="Unassembled WGS sequence"/>
</dbReference>
<sequence length="79" mass="9109">MKKILMILFISVFFSCADDKPLSGELTDFLPPAPAVILQMKNPDLFFSNLQNNEFIKLNREHEVFEKIGEKLAILDHFP</sequence>
<organism evidence="2 3">
    <name type="scientific">Salinimicrobium oceani</name>
    <dbReference type="NCBI Taxonomy" id="2722702"/>
    <lineage>
        <taxon>Bacteria</taxon>
        <taxon>Pseudomonadati</taxon>
        <taxon>Bacteroidota</taxon>
        <taxon>Flavobacteriia</taxon>
        <taxon>Flavobacteriales</taxon>
        <taxon>Flavobacteriaceae</taxon>
        <taxon>Salinimicrobium</taxon>
    </lineage>
</organism>
<keyword evidence="3" id="KW-1185">Reference proteome</keyword>
<dbReference type="PROSITE" id="PS51257">
    <property type="entry name" value="PROKAR_LIPOPROTEIN"/>
    <property type="match status" value="1"/>
</dbReference>
<feature type="signal peptide" evidence="1">
    <location>
        <begin position="1"/>
        <end position="17"/>
    </location>
</feature>
<feature type="chain" id="PRO_5046128695" description="6-bladed beta-propeller" evidence="1">
    <location>
        <begin position="18"/>
        <end position="79"/>
    </location>
</feature>
<dbReference type="RefSeq" id="WP_168140082.1">
    <property type="nucleotide sequence ID" value="NZ_JAAVJR010001553.1"/>
</dbReference>
<evidence type="ECO:0008006" key="4">
    <source>
        <dbReference type="Google" id="ProtNLM"/>
    </source>
</evidence>
<evidence type="ECO:0000313" key="3">
    <source>
        <dbReference type="Proteomes" id="UP000703674"/>
    </source>
</evidence>
<proteinExistence type="predicted"/>
<evidence type="ECO:0000313" key="2">
    <source>
        <dbReference type="EMBL" id="NJW55792.1"/>
    </source>
</evidence>
<feature type="non-terminal residue" evidence="2">
    <location>
        <position position="79"/>
    </location>
</feature>
<evidence type="ECO:0000256" key="1">
    <source>
        <dbReference type="SAM" id="SignalP"/>
    </source>
</evidence>
<reference evidence="2 3" key="1">
    <citation type="submission" date="2020-03" db="EMBL/GenBank/DDBJ databases">
        <title>Salinimicrobium sp. nov, isolated from SCS.</title>
        <authorList>
            <person name="Cao W.R."/>
        </authorList>
    </citation>
    <scope>NUCLEOTIDE SEQUENCE [LARGE SCALE GENOMIC DNA]</scope>
    <source>
        <strain evidence="3">J15B91</strain>
    </source>
</reference>
<name>A0ABX1D6T8_9FLAO</name>
<gene>
    <name evidence="2" type="ORF">HC175_23030</name>
</gene>
<dbReference type="EMBL" id="JAAVJR010001553">
    <property type="protein sequence ID" value="NJW55792.1"/>
    <property type="molecule type" value="Genomic_DNA"/>
</dbReference>
<keyword evidence="1" id="KW-0732">Signal</keyword>
<comment type="caution">
    <text evidence="2">The sequence shown here is derived from an EMBL/GenBank/DDBJ whole genome shotgun (WGS) entry which is preliminary data.</text>
</comment>
<protein>
    <recommendedName>
        <fullName evidence="4">6-bladed beta-propeller</fullName>
    </recommendedName>
</protein>
<accession>A0ABX1D6T8</accession>